<evidence type="ECO:0000256" key="6">
    <source>
        <dbReference type="ARBA" id="ARBA00046957"/>
    </source>
</evidence>
<accession>A0A1B6F1S8</accession>
<evidence type="ECO:0000256" key="3">
    <source>
        <dbReference type="ARBA" id="ARBA00022781"/>
    </source>
</evidence>
<evidence type="ECO:0000256" key="4">
    <source>
        <dbReference type="ARBA" id="ARBA00023065"/>
    </source>
</evidence>
<organism evidence="8">
    <name type="scientific">Cuerna arida</name>
    <dbReference type="NCBI Taxonomy" id="1464854"/>
    <lineage>
        <taxon>Eukaryota</taxon>
        <taxon>Metazoa</taxon>
        <taxon>Ecdysozoa</taxon>
        <taxon>Arthropoda</taxon>
        <taxon>Hexapoda</taxon>
        <taxon>Insecta</taxon>
        <taxon>Pterygota</taxon>
        <taxon>Neoptera</taxon>
        <taxon>Paraneoptera</taxon>
        <taxon>Hemiptera</taxon>
        <taxon>Auchenorrhyncha</taxon>
        <taxon>Membracoidea</taxon>
        <taxon>Cicadellidae</taxon>
        <taxon>Cicadellinae</taxon>
        <taxon>Proconiini</taxon>
        <taxon>Cuerna</taxon>
    </lineage>
</organism>
<dbReference type="GO" id="GO:0046961">
    <property type="term" value="F:proton-transporting ATPase activity, rotational mechanism"/>
    <property type="evidence" value="ECO:0007669"/>
    <property type="project" value="InterPro"/>
</dbReference>
<dbReference type="InterPro" id="IPR036906">
    <property type="entry name" value="ATPase_V1_fsu_sf"/>
</dbReference>
<dbReference type="GO" id="GO:0033180">
    <property type="term" value="C:proton-transporting V-type ATPase, V1 domain"/>
    <property type="evidence" value="ECO:0007669"/>
    <property type="project" value="InterPro"/>
</dbReference>
<dbReference type="PIRSF" id="PIRSF015945">
    <property type="entry name" value="ATPase_V1_F_euk"/>
    <property type="match status" value="1"/>
</dbReference>
<keyword evidence="2 7" id="KW-0813">Transport</keyword>
<dbReference type="InterPro" id="IPR008218">
    <property type="entry name" value="ATPase_V1-cplx_f_g_su"/>
</dbReference>
<dbReference type="NCBIfam" id="TIGR01101">
    <property type="entry name" value="V_ATP_synt_F"/>
    <property type="match status" value="1"/>
</dbReference>
<evidence type="ECO:0000256" key="1">
    <source>
        <dbReference type="ARBA" id="ARBA00010148"/>
    </source>
</evidence>
<gene>
    <name evidence="8" type="ORF">g.7225</name>
</gene>
<comment type="similarity">
    <text evidence="1 7">Belongs to the V-ATPase F subunit family.</text>
</comment>
<protein>
    <recommendedName>
        <fullName evidence="7">V-type proton ATPase subunit F</fullName>
    </recommendedName>
</protein>
<dbReference type="Gene3D" id="3.40.50.10580">
    <property type="entry name" value="ATPase, V1 complex, subunit F"/>
    <property type="match status" value="1"/>
</dbReference>
<dbReference type="InterPro" id="IPR005772">
    <property type="entry name" value="ATPase_V1-cplx_fsu_euk"/>
</dbReference>
<comment type="function">
    <text evidence="5">Subunit of the V1 complex of vacuolar(H+)-ATPase (V-ATPase), a multisubunit enzyme composed of a peripheral complex (V1) that hydrolyzes ATP and a membrane integral complex (V0) that translocates protons. V-ATPase is responsible for acidifying and maintaining the pH of intracellular compartments and in some cell types, is targeted to the plasma membrane, where it is responsible for acidifying the extracellular environment.</text>
</comment>
<name>A0A1B6F1S8_9HEMI</name>
<reference evidence="8" key="1">
    <citation type="submission" date="2015-11" db="EMBL/GenBank/DDBJ databases">
        <title>De novo transcriptome assembly of four potential Pierce s Disease insect vectors from Arizona vineyards.</title>
        <authorList>
            <person name="Tassone E.E."/>
        </authorList>
    </citation>
    <scope>NUCLEOTIDE SEQUENCE</scope>
</reference>
<keyword evidence="3 7" id="KW-0375">Hydrogen ion transport</keyword>
<evidence type="ECO:0000256" key="2">
    <source>
        <dbReference type="ARBA" id="ARBA00022448"/>
    </source>
</evidence>
<dbReference type="AlphaFoldDB" id="A0A1B6F1S8"/>
<sequence length="131" mass="14810">MARRKTQLPSTSNRLIAVIADEDTCVGFLLAGIGEIKNRKANYLVVDKDTKVSVIEDTFKDFTKRGTIEIILITLTVADMIRDVLNTYKQLFPVVLEIPSKDHPYEPMKDPILKRARDGMFNATEDLPDIT</sequence>
<dbReference type="Pfam" id="PF01990">
    <property type="entry name" value="ATP-synt_F"/>
    <property type="match status" value="1"/>
</dbReference>
<dbReference type="PANTHER" id="PTHR13861:SF2">
    <property type="entry name" value="V-TYPE PROTON ATPASE SUBUNIT F"/>
    <property type="match status" value="1"/>
</dbReference>
<comment type="subunit">
    <text evidence="6">V-ATPase is a heteromultimeric enzyme made up of two complexes: the ATP-hydrolytic V1 complex and the proton translocation V0 complex. The V1 complex consists of three catalytic AB heterodimers that form a heterohexamer, three peripheral stalks each consisting of EG heterodimers, one central rotor including subunits D and F, and the regulatory subunits C and H. The proton translocation complex V0 consists of the proton transport subunit a, a ring of proteolipid subunits c9c'', rotary subunit d, subunits e and f, and the accessory subunits VhaAC45 and ATP6AP2.</text>
</comment>
<dbReference type="SUPFAM" id="SSF159468">
    <property type="entry name" value="AtpF-like"/>
    <property type="match status" value="1"/>
</dbReference>
<dbReference type="EMBL" id="GECZ01025946">
    <property type="protein sequence ID" value="JAS43823.1"/>
    <property type="molecule type" value="Transcribed_RNA"/>
</dbReference>
<dbReference type="PANTHER" id="PTHR13861">
    <property type="entry name" value="VACUOLAR ATP SYNTHASE SUBUNIT F"/>
    <property type="match status" value="1"/>
</dbReference>
<evidence type="ECO:0000256" key="5">
    <source>
        <dbReference type="ARBA" id="ARBA00045737"/>
    </source>
</evidence>
<evidence type="ECO:0000256" key="7">
    <source>
        <dbReference type="PIRNR" id="PIRNR015945"/>
    </source>
</evidence>
<proteinExistence type="inferred from homology"/>
<keyword evidence="4 7" id="KW-0406">Ion transport</keyword>
<evidence type="ECO:0000313" key="8">
    <source>
        <dbReference type="EMBL" id="JAS43823.1"/>
    </source>
</evidence>